<evidence type="ECO:0000313" key="3">
    <source>
        <dbReference type="Proteomes" id="UP000252585"/>
    </source>
</evidence>
<feature type="domain" description="Pyridoxamine 5'-phosphate oxidase N-terminal" evidence="1">
    <location>
        <begin position="53"/>
        <end position="137"/>
    </location>
</feature>
<evidence type="ECO:0000313" key="2">
    <source>
        <dbReference type="EMBL" id="RCW63152.1"/>
    </source>
</evidence>
<gene>
    <name evidence="2" type="ORF">DFR57_11928</name>
</gene>
<proteinExistence type="predicted"/>
<sequence>MKKFLVCFLLSILVIFITSCSQVIREEVTTTPNEDSKLITRLELEDLDEDMQRIVKFLYENKMIQMASIEANGTPSIRTIQFQFYENGRIYFQTDTNASIYRNLKKLPSMELVSSSQDETQSLRIKGEVVFENNHALIERTLSENPNIKKIYGSDGNPTLVMFYVEHGSAQIYEFSDKVQGTTLAYQW</sequence>
<protein>
    <submittedName>
        <fullName evidence="2">Putative pyridoxamine 5'-phosphate oxidase family protein</fullName>
    </submittedName>
</protein>
<dbReference type="AlphaFoldDB" id="A0A368X559"/>
<dbReference type="InterPro" id="IPR011576">
    <property type="entry name" value="Pyridox_Oxase_N"/>
</dbReference>
<reference evidence="2 3" key="1">
    <citation type="submission" date="2018-07" db="EMBL/GenBank/DDBJ databases">
        <title>Genomic Encyclopedia of Type Strains, Phase IV (KMG-IV): sequencing the most valuable type-strain genomes for metagenomic binning, comparative biology and taxonomic classification.</title>
        <authorList>
            <person name="Goeker M."/>
        </authorList>
    </citation>
    <scope>NUCLEOTIDE SEQUENCE [LARGE SCALE GENOMIC DNA]</scope>
    <source>
        <strain evidence="2 3">DSM 27696</strain>
    </source>
</reference>
<dbReference type="Pfam" id="PF01243">
    <property type="entry name" value="PNPOx_N"/>
    <property type="match status" value="1"/>
</dbReference>
<dbReference type="OrthoDB" id="2220294at2"/>
<organism evidence="2 3">
    <name type="scientific">Saliterribacillus persicus</name>
    <dbReference type="NCBI Taxonomy" id="930114"/>
    <lineage>
        <taxon>Bacteria</taxon>
        <taxon>Bacillati</taxon>
        <taxon>Bacillota</taxon>
        <taxon>Bacilli</taxon>
        <taxon>Bacillales</taxon>
        <taxon>Bacillaceae</taxon>
        <taxon>Saliterribacillus</taxon>
    </lineage>
</organism>
<dbReference type="Gene3D" id="2.30.110.10">
    <property type="entry name" value="Electron Transport, Fmn-binding Protein, Chain A"/>
    <property type="match status" value="1"/>
</dbReference>
<dbReference type="PROSITE" id="PS51257">
    <property type="entry name" value="PROKAR_LIPOPROTEIN"/>
    <property type="match status" value="1"/>
</dbReference>
<dbReference type="RefSeq" id="WP_114354313.1">
    <property type="nucleotide sequence ID" value="NZ_QPJJ01000019.1"/>
</dbReference>
<dbReference type="EMBL" id="QPJJ01000019">
    <property type="protein sequence ID" value="RCW63152.1"/>
    <property type="molecule type" value="Genomic_DNA"/>
</dbReference>
<dbReference type="PANTHER" id="PTHR34818">
    <property type="entry name" value="PROTEIN BLI-3"/>
    <property type="match status" value="1"/>
</dbReference>
<dbReference type="Proteomes" id="UP000252585">
    <property type="component" value="Unassembled WGS sequence"/>
</dbReference>
<evidence type="ECO:0000259" key="1">
    <source>
        <dbReference type="Pfam" id="PF01243"/>
    </source>
</evidence>
<name>A0A368X559_9BACI</name>
<dbReference type="PANTHER" id="PTHR34818:SF1">
    <property type="entry name" value="PROTEIN BLI-3"/>
    <property type="match status" value="1"/>
</dbReference>
<comment type="caution">
    <text evidence="2">The sequence shown here is derived from an EMBL/GenBank/DDBJ whole genome shotgun (WGS) entry which is preliminary data.</text>
</comment>
<dbReference type="SUPFAM" id="SSF50475">
    <property type="entry name" value="FMN-binding split barrel"/>
    <property type="match status" value="1"/>
</dbReference>
<accession>A0A368X559</accession>
<dbReference type="InterPro" id="IPR052917">
    <property type="entry name" value="Stress-Dev_Protein"/>
</dbReference>
<dbReference type="InterPro" id="IPR012349">
    <property type="entry name" value="Split_barrel_FMN-bd"/>
</dbReference>
<keyword evidence="3" id="KW-1185">Reference proteome</keyword>